<name>A0A1B0AUA7_9MUSC</name>
<sequence>MKTLKPYKCLKALKTNLFYYSPPNCRRILNAEVAYAVHSVGYDKMIIPSLAITINVIEECTEVPLGCPKITPRIDKTNAVISRFESSQTHYQLNRKRRYLTRATAVNDLV</sequence>
<reference evidence="1" key="2">
    <citation type="submission" date="2020-05" db="UniProtKB">
        <authorList>
            <consortium name="EnsemblMetazoa"/>
        </authorList>
    </citation>
    <scope>IDENTIFICATION</scope>
    <source>
        <strain evidence="1">IAEA</strain>
    </source>
</reference>
<evidence type="ECO:0000313" key="1">
    <source>
        <dbReference type="EnsemblMetazoa" id="GPPI008927-PA"/>
    </source>
</evidence>
<protein>
    <submittedName>
        <fullName evidence="1">Uncharacterized protein</fullName>
    </submittedName>
</protein>
<dbReference type="AlphaFoldDB" id="A0A1B0AUA7"/>
<dbReference type="VEuPathDB" id="VectorBase:GPPI008927"/>
<dbReference type="EnsemblMetazoa" id="GPPI008927-RA">
    <property type="protein sequence ID" value="GPPI008927-PA"/>
    <property type="gene ID" value="GPPI008927"/>
</dbReference>
<reference evidence="2" key="1">
    <citation type="submission" date="2015-01" db="EMBL/GenBank/DDBJ databases">
        <authorList>
            <person name="Aksoy S."/>
            <person name="Warren W."/>
            <person name="Wilson R.K."/>
        </authorList>
    </citation>
    <scope>NUCLEOTIDE SEQUENCE [LARGE SCALE GENOMIC DNA]</scope>
    <source>
        <strain evidence="2">IAEA</strain>
    </source>
</reference>
<dbReference type="Proteomes" id="UP000092460">
    <property type="component" value="Unassembled WGS sequence"/>
</dbReference>
<proteinExistence type="predicted"/>
<evidence type="ECO:0000313" key="2">
    <source>
        <dbReference type="Proteomes" id="UP000092460"/>
    </source>
</evidence>
<accession>A0A1B0AUA7</accession>
<keyword evidence="2" id="KW-1185">Reference proteome</keyword>
<organism evidence="1 2">
    <name type="scientific">Glossina palpalis gambiensis</name>
    <dbReference type="NCBI Taxonomy" id="67801"/>
    <lineage>
        <taxon>Eukaryota</taxon>
        <taxon>Metazoa</taxon>
        <taxon>Ecdysozoa</taxon>
        <taxon>Arthropoda</taxon>
        <taxon>Hexapoda</taxon>
        <taxon>Insecta</taxon>
        <taxon>Pterygota</taxon>
        <taxon>Neoptera</taxon>
        <taxon>Endopterygota</taxon>
        <taxon>Diptera</taxon>
        <taxon>Brachycera</taxon>
        <taxon>Muscomorpha</taxon>
        <taxon>Hippoboscoidea</taxon>
        <taxon>Glossinidae</taxon>
        <taxon>Glossina</taxon>
    </lineage>
</organism>
<dbReference type="EMBL" id="JXJN01003575">
    <property type="status" value="NOT_ANNOTATED_CDS"/>
    <property type="molecule type" value="Genomic_DNA"/>
</dbReference>